<keyword evidence="1 4" id="KW-0489">Methyltransferase</keyword>
<dbReference type="InterPro" id="IPR029026">
    <property type="entry name" value="tRNA_m1G_MTases_N"/>
</dbReference>
<evidence type="ECO:0000256" key="1">
    <source>
        <dbReference type="ARBA" id="ARBA00022603"/>
    </source>
</evidence>
<dbReference type="InterPro" id="IPR029064">
    <property type="entry name" value="Ribosomal_eL30-like_sf"/>
</dbReference>
<keyword evidence="5" id="KW-1185">Reference proteome</keyword>
<evidence type="ECO:0000256" key="2">
    <source>
        <dbReference type="ARBA" id="ARBA00022679"/>
    </source>
</evidence>
<dbReference type="GO" id="GO:0008173">
    <property type="term" value="F:RNA methyltransferase activity"/>
    <property type="evidence" value="ECO:0007669"/>
    <property type="project" value="InterPro"/>
</dbReference>
<dbReference type="KEGG" id="mik:FOE78_09730"/>
<name>A0A516PY99_9ACTN</name>
<feature type="domain" description="tRNA/rRNA methyltransferase SpoU type" evidence="3">
    <location>
        <begin position="127"/>
        <end position="265"/>
    </location>
</feature>
<accession>A0A516PY99</accession>
<gene>
    <name evidence="4" type="ORF">FOE78_09730</name>
</gene>
<dbReference type="InterPro" id="IPR001537">
    <property type="entry name" value="SpoU_MeTrfase"/>
</dbReference>
<proteinExistence type="predicted"/>
<dbReference type="InterPro" id="IPR029028">
    <property type="entry name" value="Alpha/beta_knot_MTases"/>
</dbReference>
<evidence type="ECO:0000259" key="3">
    <source>
        <dbReference type="Pfam" id="PF00588"/>
    </source>
</evidence>
<evidence type="ECO:0000313" key="4">
    <source>
        <dbReference type="EMBL" id="QDP96143.1"/>
    </source>
</evidence>
<evidence type="ECO:0000313" key="5">
    <source>
        <dbReference type="Proteomes" id="UP000319263"/>
    </source>
</evidence>
<reference evidence="4 5" key="1">
    <citation type="submission" date="2019-07" db="EMBL/GenBank/DDBJ databases">
        <title>Microlunatus dokdonensis sp. nov. isolated from the rhizospheric soil of the wild plant Elymus tsukushiensis.</title>
        <authorList>
            <person name="Ghim S.-Y."/>
            <person name="Hwang Y.-J."/>
            <person name="Son J.-S."/>
            <person name="Shin J.-H."/>
        </authorList>
    </citation>
    <scope>NUCLEOTIDE SEQUENCE [LARGE SCALE GENOMIC DNA]</scope>
    <source>
        <strain evidence="4 5">KUDC0627</strain>
    </source>
</reference>
<dbReference type="GO" id="GO:0006396">
    <property type="term" value="P:RNA processing"/>
    <property type="evidence" value="ECO:0007669"/>
    <property type="project" value="InterPro"/>
</dbReference>
<sequence>MPASVARPGEPQRAQQIGVSHAEVRHGLAVRRGHVPGRLLIDGVWAHQAAIDAGAHFETVFLVPELLHTTEAALLAEQCTDYADQCYRLSSKIIQRFSDRDRSDGLASIIEVPRWRPDGLRLGPDALIVVADGLQSPGNIGTVIRTMDACRGDLLIMTNVRARPDGDQVFRGSRGLSLTLPQLIIQTPEQVIGWLGDRAVSIMVADANGGVPYPRSDLRGPTAIVLGNERYGASDSWRDFPRVQVPMLGRADSLNVAVSAGVLLYHARSQRERW</sequence>
<dbReference type="OrthoDB" id="9794400at2"/>
<dbReference type="Gene3D" id="3.40.1280.10">
    <property type="match status" value="1"/>
</dbReference>
<dbReference type="PANTHER" id="PTHR43191">
    <property type="entry name" value="RRNA METHYLTRANSFERASE 3"/>
    <property type="match status" value="1"/>
</dbReference>
<dbReference type="GO" id="GO:0032259">
    <property type="term" value="P:methylation"/>
    <property type="evidence" value="ECO:0007669"/>
    <property type="project" value="UniProtKB-KW"/>
</dbReference>
<dbReference type="EMBL" id="CP041692">
    <property type="protein sequence ID" value="QDP96143.1"/>
    <property type="molecule type" value="Genomic_DNA"/>
</dbReference>
<protein>
    <submittedName>
        <fullName evidence="4">RNA methyltransferase</fullName>
    </submittedName>
</protein>
<dbReference type="RefSeq" id="WP_143986109.1">
    <property type="nucleotide sequence ID" value="NZ_CP041692.1"/>
</dbReference>
<dbReference type="GO" id="GO:0003723">
    <property type="term" value="F:RNA binding"/>
    <property type="evidence" value="ECO:0007669"/>
    <property type="project" value="InterPro"/>
</dbReference>
<dbReference type="InterPro" id="IPR051259">
    <property type="entry name" value="rRNA_Methyltransferase"/>
</dbReference>
<dbReference type="Pfam" id="PF00588">
    <property type="entry name" value="SpoU_methylase"/>
    <property type="match status" value="1"/>
</dbReference>
<dbReference type="Gene3D" id="3.30.1330.30">
    <property type="match status" value="1"/>
</dbReference>
<dbReference type="PANTHER" id="PTHR43191:SF2">
    <property type="entry name" value="RRNA METHYLTRANSFERASE 3, MITOCHONDRIAL"/>
    <property type="match status" value="1"/>
</dbReference>
<dbReference type="SUPFAM" id="SSF55315">
    <property type="entry name" value="L30e-like"/>
    <property type="match status" value="1"/>
</dbReference>
<organism evidence="4 5">
    <name type="scientific">Microlunatus elymi</name>
    <dbReference type="NCBI Taxonomy" id="2596828"/>
    <lineage>
        <taxon>Bacteria</taxon>
        <taxon>Bacillati</taxon>
        <taxon>Actinomycetota</taxon>
        <taxon>Actinomycetes</taxon>
        <taxon>Propionibacteriales</taxon>
        <taxon>Propionibacteriaceae</taxon>
        <taxon>Microlunatus</taxon>
    </lineage>
</organism>
<keyword evidence="2 4" id="KW-0808">Transferase</keyword>
<dbReference type="AlphaFoldDB" id="A0A516PY99"/>
<dbReference type="SUPFAM" id="SSF75217">
    <property type="entry name" value="alpha/beta knot"/>
    <property type="match status" value="1"/>
</dbReference>
<dbReference type="Proteomes" id="UP000319263">
    <property type="component" value="Chromosome"/>
</dbReference>